<reference evidence="2 3" key="1">
    <citation type="submission" date="2016-10" db="EMBL/GenBank/DDBJ databases">
        <authorList>
            <person name="de Groot N.N."/>
        </authorList>
    </citation>
    <scope>NUCLEOTIDE SEQUENCE [LARGE SCALE GENOMIC DNA]</scope>
    <source>
        <strain evidence="2 3">DSM 19938</strain>
    </source>
</reference>
<sequence>MAIENLKIEARQKWVALYKQLGNISVTARRCGIARSTLQRWLKRQDEEKLVDRSHRPKRLGCQKFSIEQETLVLKIRNEFNYGKLRICSHLLRHHELKIATSTVARILKKHAIKPIRRYRKNNPPIRYAKLIPGERVQLDVCKIKAGLYQYTAIDDCTRLRVLNLYKRRSAANSIDFLDKLIEEFHYPVQRIQTDRGQEFFAVAFQERLMEYCIKFRPIKPRSPHLNGKVERSQQTDLQEFYRTVDLNDPDLNDKLAEWQFYYNYFRPHSSLNGKTPIEVASEHSAKAPFWDEIEKEYDPTKERIREQAYWRDKKMNKYGHQKKT</sequence>
<name>A0A1H6YW04_9BACT</name>
<dbReference type="Proteomes" id="UP000199532">
    <property type="component" value="Unassembled WGS sequence"/>
</dbReference>
<proteinExistence type="predicted"/>
<dbReference type="GO" id="GO:0015074">
    <property type="term" value="P:DNA integration"/>
    <property type="evidence" value="ECO:0007669"/>
    <property type="project" value="InterPro"/>
</dbReference>
<dbReference type="EMBL" id="FNXY01000007">
    <property type="protein sequence ID" value="SEJ41552.1"/>
    <property type="molecule type" value="Genomic_DNA"/>
</dbReference>
<dbReference type="STRING" id="408657.SAMN04487995_4574"/>
<dbReference type="GO" id="GO:0003676">
    <property type="term" value="F:nucleic acid binding"/>
    <property type="evidence" value="ECO:0007669"/>
    <property type="project" value="InterPro"/>
</dbReference>
<gene>
    <name evidence="2" type="ORF">SAMN04487995_4574</name>
</gene>
<dbReference type="Pfam" id="PF13683">
    <property type="entry name" value="rve_3"/>
    <property type="match status" value="1"/>
</dbReference>
<dbReference type="InterPro" id="IPR001584">
    <property type="entry name" value="Integrase_cat-core"/>
</dbReference>
<evidence type="ECO:0000313" key="2">
    <source>
        <dbReference type="EMBL" id="SEJ41552.1"/>
    </source>
</evidence>
<keyword evidence="3" id="KW-1185">Reference proteome</keyword>
<evidence type="ECO:0000313" key="3">
    <source>
        <dbReference type="Proteomes" id="UP000199532"/>
    </source>
</evidence>
<accession>A0A1H6YW04</accession>
<dbReference type="Gene3D" id="1.10.10.60">
    <property type="entry name" value="Homeodomain-like"/>
    <property type="match status" value="1"/>
</dbReference>
<evidence type="ECO:0000259" key="1">
    <source>
        <dbReference type="PROSITE" id="PS50994"/>
    </source>
</evidence>
<dbReference type="SUPFAM" id="SSF53098">
    <property type="entry name" value="Ribonuclease H-like"/>
    <property type="match status" value="1"/>
</dbReference>
<dbReference type="InterPro" id="IPR009057">
    <property type="entry name" value="Homeodomain-like_sf"/>
</dbReference>
<dbReference type="PANTHER" id="PTHR35004:SF7">
    <property type="entry name" value="INTEGRASE PROTEIN"/>
    <property type="match status" value="1"/>
</dbReference>
<dbReference type="RefSeq" id="WP_090338555.1">
    <property type="nucleotide sequence ID" value="NZ_FNXY01000007.1"/>
</dbReference>
<dbReference type="PROSITE" id="PS50994">
    <property type="entry name" value="INTEGRASE"/>
    <property type="match status" value="1"/>
</dbReference>
<dbReference type="InterPro" id="IPR012337">
    <property type="entry name" value="RNaseH-like_sf"/>
</dbReference>
<dbReference type="InterPro" id="IPR047656">
    <property type="entry name" value="IS481-like_transpos"/>
</dbReference>
<dbReference type="Gene3D" id="3.30.420.10">
    <property type="entry name" value="Ribonuclease H-like superfamily/Ribonuclease H"/>
    <property type="match status" value="1"/>
</dbReference>
<dbReference type="SUPFAM" id="SSF46689">
    <property type="entry name" value="Homeodomain-like"/>
    <property type="match status" value="1"/>
</dbReference>
<dbReference type="OrthoDB" id="930609at2"/>
<protein>
    <submittedName>
        <fullName evidence="2">Transposase</fullName>
    </submittedName>
</protein>
<feature type="domain" description="Integrase catalytic" evidence="1">
    <location>
        <begin position="129"/>
        <end position="285"/>
    </location>
</feature>
<dbReference type="PANTHER" id="PTHR35004">
    <property type="entry name" value="TRANSPOSASE RV3428C-RELATED"/>
    <property type="match status" value="1"/>
</dbReference>
<dbReference type="InterPro" id="IPR055247">
    <property type="entry name" value="InsJ-like_HTH"/>
</dbReference>
<organism evidence="2 3">
    <name type="scientific">Dyadobacter koreensis</name>
    <dbReference type="NCBI Taxonomy" id="408657"/>
    <lineage>
        <taxon>Bacteria</taxon>
        <taxon>Pseudomonadati</taxon>
        <taxon>Bacteroidota</taxon>
        <taxon>Cytophagia</taxon>
        <taxon>Cytophagales</taxon>
        <taxon>Spirosomataceae</taxon>
        <taxon>Dyadobacter</taxon>
    </lineage>
</organism>
<dbReference type="Pfam" id="PF13518">
    <property type="entry name" value="HTH_28"/>
    <property type="match status" value="1"/>
</dbReference>
<dbReference type="InterPro" id="IPR036397">
    <property type="entry name" value="RNaseH_sf"/>
</dbReference>
<dbReference type="AlphaFoldDB" id="A0A1H6YW04"/>
<dbReference type="NCBIfam" id="NF033577">
    <property type="entry name" value="transpos_IS481"/>
    <property type="match status" value="1"/>
</dbReference>